<dbReference type="Gene3D" id="2.30.40.10">
    <property type="entry name" value="Urease, subunit C, domain 1"/>
    <property type="match status" value="1"/>
</dbReference>
<sequence>MNDILITNGRVIDPASGTDEVADVAIAKGKIVKVGPGPAKAREVIDAAGKIVCPGLIDLHVHSREPGHEEEETIATCAAAAVAGGFTTICTAPNTHPPQDNETAIQYVLQRSSEANLARVLPTGCITKGREGKELAEMGLMFEAGAVAFTDDGDGVADTTIMQ</sequence>
<protein>
    <recommendedName>
        <fullName evidence="2">Dihydroorotase catalytic domain-containing protein</fullName>
    </recommendedName>
</protein>
<name>A0A0F9FFG8_9ZZZZ</name>
<proteinExistence type="predicted"/>
<evidence type="ECO:0000313" key="3">
    <source>
        <dbReference type="EMBL" id="KKL49867.1"/>
    </source>
</evidence>
<dbReference type="GO" id="GO:0006145">
    <property type="term" value="P:purine nucleobase catabolic process"/>
    <property type="evidence" value="ECO:0007669"/>
    <property type="project" value="TreeGrafter"/>
</dbReference>
<organism evidence="3">
    <name type="scientific">marine sediment metagenome</name>
    <dbReference type="NCBI Taxonomy" id="412755"/>
    <lineage>
        <taxon>unclassified sequences</taxon>
        <taxon>metagenomes</taxon>
        <taxon>ecological metagenomes</taxon>
    </lineage>
</organism>
<dbReference type="EMBL" id="LAZR01032805">
    <property type="protein sequence ID" value="KKL49867.1"/>
    <property type="molecule type" value="Genomic_DNA"/>
</dbReference>
<feature type="non-terminal residue" evidence="3">
    <location>
        <position position="163"/>
    </location>
</feature>
<keyword evidence="1" id="KW-0665">Pyrimidine biosynthesis</keyword>
<dbReference type="InterPro" id="IPR050138">
    <property type="entry name" value="DHOase/Allantoinase_Hydrolase"/>
</dbReference>
<accession>A0A0F9FFG8</accession>
<dbReference type="Pfam" id="PF12890">
    <property type="entry name" value="DHOase"/>
    <property type="match status" value="1"/>
</dbReference>
<dbReference type="SUPFAM" id="SSF51556">
    <property type="entry name" value="Metallo-dependent hydrolases"/>
    <property type="match status" value="1"/>
</dbReference>
<evidence type="ECO:0000259" key="2">
    <source>
        <dbReference type="Pfam" id="PF12890"/>
    </source>
</evidence>
<reference evidence="3" key="1">
    <citation type="journal article" date="2015" name="Nature">
        <title>Complex archaea that bridge the gap between prokaryotes and eukaryotes.</title>
        <authorList>
            <person name="Spang A."/>
            <person name="Saw J.H."/>
            <person name="Jorgensen S.L."/>
            <person name="Zaremba-Niedzwiedzka K."/>
            <person name="Martijn J."/>
            <person name="Lind A.E."/>
            <person name="van Eijk R."/>
            <person name="Schleper C."/>
            <person name="Guy L."/>
            <person name="Ettema T.J."/>
        </authorList>
    </citation>
    <scope>NUCLEOTIDE SEQUENCE</scope>
</reference>
<dbReference type="PANTHER" id="PTHR43668:SF2">
    <property type="entry name" value="ALLANTOINASE"/>
    <property type="match status" value="1"/>
</dbReference>
<dbReference type="GO" id="GO:0005737">
    <property type="term" value="C:cytoplasm"/>
    <property type="evidence" value="ECO:0007669"/>
    <property type="project" value="TreeGrafter"/>
</dbReference>
<dbReference type="GO" id="GO:0004038">
    <property type="term" value="F:allantoinase activity"/>
    <property type="evidence" value="ECO:0007669"/>
    <property type="project" value="TreeGrafter"/>
</dbReference>
<gene>
    <name evidence="3" type="ORF">LCGC14_2311240</name>
</gene>
<comment type="caution">
    <text evidence="3">The sequence shown here is derived from an EMBL/GenBank/DDBJ whole genome shotgun (WGS) entry which is preliminary data.</text>
</comment>
<evidence type="ECO:0000256" key="1">
    <source>
        <dbReference type="ARBA" id="ARBA00022975"/>
    </source>
</evidence>
<dbReference type="SUPFAM" id="SSF51338">
    <property type="entry name" value="Composite domain of metallo-dependent hydrolases"/>
    <property type="match status" value="1"/>
</dbReference>
<dbReference type="InterPro" id="IPR024403">
    <property type="entry name" value="DHOase_cat"/>
</dbReference>
<dbReference type="InterPro" id="IPR011059">
    <property type="entry name" value="Metal-dep_hydrolase_composite"/>
</dbReference>
<dbReference type="PANTHER" id="PTHR43668">
    <property type="entry name" value="ALLANTOINASE"/>
    <property type="match status" value="1"/>
</dbReference>
<feature type="domain" description="Dihydroorotase catalytic" evidence="2">
    <location>
        <begin position="49"/>
        <end position="162"/>
    </location>
</feature>
<dbReference type="InterPro" id="IPR032466">
    <property type="entry name" value="Metal_Hydrolase"/>
</dbReference>
<dbReference type="AlphaFoldDB" id="A0A0F9FFG8"/>
<dbReference type="Gene3D" id="3.20.20.140">
    <property type="entry name" value="Metal-dependent hydrolases"/>
    <property type="match status" value="1"/>
</dbReference>